<sequence>MHSHPFQNSMISVEFSCLPMLLTGPVPSQQPSTPHSLFYIKSFYKTQAENYLKFT</sequence>
<dbReference type="HOGENOM" id="CLU_3032911_0_0_1"/>
<dbReference type="Proteomes" id="UP000005622">
    <property type="component" value="Unassembled WGS sequence"/>
</dbReference>
<proteinExistence type="predicted"/>
<organism evidence="1">
    <name type="scientific">Nematocida ausubeli (strain ATCC PRA-371 / ERTm2)</name>
    <name type="common">Nematode killer fungus</name>
    <dbReference type="NCBI Taxonomy" id="1913371"/>
    <lineage>
        <taxon>Eukaryota</taxon>
        <taxon>Fungi</taxon>
        <taxon>Fungi incertae sedis</taxon>
        <taxon>Microsporidia</taxon>
        <taxon>Nematocida</taxon>
    </lineage>
</organism>
<dbReference type="AlphaFoldDB" id="H8ZA71"/>
<name>H8ZA71_NEMA1</name>
<reference evidence="1" key="1">
    <citation type="submission" date="2011-03" db="EMBL/GenBank/DDBJ databases">
        <title>The Genome Sequence of Nematocida sp1 strain ERTm2.</title>
        <authorList>
            <consortium name="The Broad Institute Genome Sequencing Platform"/>
            <consortium name="The Broad Institute Genome Sequencing Center for Infectious Disease"/>
            <person name="Cuomo C."/>
            <person name="Troemel E."/>
            <person name="Young S.K."/>
            <person name="Zeng Q."/>
            <person name="Gargeya S."/>
            <person name="Fitzgerald M."/>
            <person name="Haas B."/>
            <person name="Abouelleil A."/>
            <person name="Alvarado L."/>
            <person name="Arachchi H.M."/>
            <person name="Berlin A."/>
            <person name="Brown A."/>
            <person name="Chapman S.B."/>
            <person name="Chen Z."/>
            <person name="Dunbar C."/>
            <person name="Freedman E."/>
            <person name="Gearin G."/>
            <person name="Gellesch M."/>
            <person name="Goldberg J."/>
            <person name="Griggs A."/>
            <person name="Gujja S."/>
            <person name="Heilman E.R."/>
            <person name="Heiman D."/>
            <person name="Howarth C."/>
            <person name="Larson L."/>
            <person name="Lui A."/>
            <person name="MacDonald P.J.P."/>
            <person name="Mehta T."/>
            <person name="Montmayeur A."/>
            <person name="Murphy C."/>
            <person name="Neiman D."/>
            <person name="Pearson M."/>
            <person name="Priest M."/>
            <person name="Roberts A."/>
            <person name="Saif S."/>
            <person name="Shea T."/>
            <person name="Shenoy N."/>
            <person name="Sisk P."/>
            <person name="Stolte C."/>
            <person name="Sykes S."/>
            <person name="White J."/>
            <person name="Yandava C."/>
            <person name="Wortman J."/>
            <person name="Nusbaum C."/>
            <person name="Birren B."/>
        </authorList>
    </citation>
    <scope>NUCLEOTIDE SEQUENCE</scope>
    <source>
        <strain evidence="1">ERTm2</strain>
    </source>
</reference>
<evidence type="ECO:0000313" key="1">
    <source>
        <dbReference type="EMBL" id="EHY66852.1"/>
    </source>
</evidence>
<gene>
    <name evidence="1" type="ORF">NERG_00492</name>
</gene>
<dbReference type="EMBL" id="JH604633">
    <property type="protein sequence ID" value="EHY66852.1"/>
    <property type="molecule type" value="Genomic_DNA"/>
</dbReference>
<protein>
    <submittedName>
        <fullName evidence="1">Uncharacterized protein</fullName>
    </submittedName>
</protein>
<accession>H8ZA71</accession>